<evidence type="ECO:0000313" key="1">
    <source>
        <dbReference type="EMBL" id="KAL3591179.1"/>
    </source>
</evidence>
<proteinExistence type="predicted"/>
<dbReference type="EMBL" id="RCHU02000005">
    <property type="protein sequence ID" value="KAL3591179.1"/>
    <property type="molecule type" value="Genomic_DNA"/>
</dbReference>
<accession>A0ACC4C7X5</accession>
<name>A0ACC4C7X5_POPAL</name>
<evidence type="ECO:0000313" key="2">
    <source>
        <dbReference type="Proteomes" id="UP000309997"/>
    </source>
</evidence>
<gene>
    <name evidence="1" type="ORF">D5086_009819</name>
</gene>
<reference evidence="1 2" key="1">
    <citation type="journal article" date="2024" name="Plant Biotechnol. J.">
        <title>Genome and CRISPR/Cas9 system of a widespread forest tree (Populus alba) in the world.</title>
        <authorList>
            <person name="Liu Y.J."/>
            <person name="Jiang P.F."/>
            <person name="Han X.M."/>
            <person name="Li X.Y."/>
            <person name="Wang H.M."/>
            <person name="Wang Y.J."/>
            <person name="Wang X.X."/>
            <person name="Zeng Q.Y."/>
        </authorList>
    </citation>
    <scope>NUCLEOTIDE SEQUENCE [LARGE SCALE GENOMIC DNA]</scope>
    <source>
        <strain evidence="2">cv. PAL-ZL1</strain>
    </source>
</reference>
<protein>
    <submittedName>
        <fullName evidence="1">Uncharacterized protein</fullName>
    </submittedName>
</protein>
<sequence length="1232" mass="137068">MEIQENQQDSWSETESNTSSTRIGYSGPLSGPLVTTTKKNSSKKSARFKDEEYVEITLDVRDDSVSVQNIKGGDSETAYLASQLGRKHPSLGSQLSIKLRQVSHELKRMTSSKRFDKDDRSKSGASRALKGLKFMTKNVGSEGWSEIEARFHELAVNGSLPKSKFGQCIGMKESSEFASELFDALARRRGITTPSIIKAELYEFWQQITDQRFDARLQIFFDMVDKDADGRITEEEVKEIIALSASANKLSKIQERAEEYAALIMEELDPDNLGFIELYNLEMLLLQAPSQSTNLGTDSRVLSQLLSQKLVPTKDHNPIKRGYRGLSYFVEDNWKRIWVIGLWLAVCAALFTWKFVQYKHRAVFDVMGYCVTTAKGAAETLKFNMALILLPVCRNTITWLRSKTKLGMAVPFDDNINFHKVIALGIAIGVGLHAGAHLTCDFPRLLHATDDEYEPMEQFFGEDRPDDYWWFVKGTEGWTGVVMVVLMAVAYTLAQPWFRRNRLSLPKTLKKLTGFNAFWYSHHLFVIVYALFIVHGYYLYLSKKWYKKTTWMYLAVPILIYTCERLTRAFRSGYKTVRILKVAVYPGNVLSLHMSKPQGFRYTSGQYVFVNCSAVSTFQWHPFSITSAPGDDYLSIHIRTLGDWTSQLKAVFSKVCQPASIHQSGLLRADMEQRDNQPRLPRLLIDGPYGAPAQDYKKYDVLLLVGLGIGATPLISIVKDVLNNIKQQKEMEEGLVESGIKGNNRKPFATKRAYFYWVTREQGSFEWFRGVMNEVADYDQDRVIELHNYCTSVYEEGDARSALITMLQSLQHAKSGVDIVSETRVKTHFARPNWRKVFKHVAVNYPDQRVGVFYCGAPGLTGELRRHFHPFSNSSPLSLPHPEQTPTILLMATATEAKEGGPGENTEPPLKYKKLVLKVSVHCEGCKRKVKKILNNIDGVYTTDVDLKQQKATVIGNVDADTLIKKLIKKTGKHAELWPEKADNNKKNKKKGKGKKKEKESDQESSDEEGSDSENEKEGKGKTGVVKIEDPSDPKHGEGCHGVVGKPGQEGGGTVQVMREVTVNVVSANQPVTSPGGGQPAVTDKKVDGQSGVGAGGSAGGGKKKKKKKKKKGPTAGNNNPVNEGGHSGHAPAGTGSPALGQVHVGTPHPTNHSPPRHHGCDYPATTYYAPTVFAVSSNVAYPGTCYGASYYAPPYSSACMHPPSDLDTCPPQPCGSFEIFSDENPNACSVM</sequence>
<comment type="caution">
    <text evidence="1">The sequence shown here is derived from an EMBL/GenBank/DDBJ whole genome shotgun (WGS) entry which is preliminary data.</text>
</comment>
<organism evidence="1 2">
    <name type="scientific">Populus alba</name>
    <name type="common">White poplar</name>
    <dbReference type="NCBI Taxonomy" id="43335"/>
    <lineage>
        <taxon>Eukaryota</taxon>
        <taxon>Viridiplantae</taxon>
        <taxon>Streptophyta</taxon>
        <taxon>Embryophyta</taxon>
        <taxon>Tracheophyta</taxon>
        <taxon>Spermatophyta</taxon>
        <taxon>Magnoliopsida</taxon>
        <taxon>eudicotyledons</taxon>
        <taxon>Gunneridae</taxon>
        <taxon>Pentapetalae</taxon>
        <taxon>rosids</taxon>
        <taxon>fabids</taxon>
        <taxon>Malpighiales</taxon>
        <taxon>Salicaceae</taxon>
        <taxon>Saliceae</taxon>
        <taxon>Populus</taxon>
    </lineage>
</organism>
<keyword evidence="2" id="KW-1185">Reference proteome</keyword>
<dbReference type="Proteomes" id="UP000309997">
    <property type="component" value="Unassembled WGS sequence"/>
</dbReference>